<sequence length="968" mass="109577">MARKSGRDPCEPKSWRPIALLSCIGKLVEKIVALRMVAALKDRLKSTQFGGKSTTEALQFMLAIVYGAWSDSRLRVVTLLALDISGAYDNVDRAELLKRLVDESMPDWIIAFNRSFLSSRRACFHMPGYKSDSIGLQTAPLLKVSWDTKSLTGSVAKARVCTFSYVDDTYLIAVSDSYEDNWRALKIMHRKLQHVARPLGISFGFEKYKLMHFHRPKTTHGGDRTVVHRIGGAKLTPADSLRVLGVEVDFQLNWNAHIGKIINNVNRALGYLAQISGSTWGPSLERLRQFYLTKIRPMITYACGAWFIKKRRHEGYLTWGLKQDQVRKLESLQHTCLRLLSGSFFKTSGLVLEKELHIESIWTVLYAQATTQRAKALSRDWTAGCRNLMATPTAVEKKNPRVMLNWNAQEVFETAKRSLRSVNDAESVKRWDNEKTRNKIISSWIKKTVAIPDCEQLWATYVSERKRKKDEKDKKKMQEDPNYRPTKLPAALTERWGKESFKYYRGLLRPQSTILLHCRTGIIGLNLHRNTIHAPRAKATVAGSCLSHKLRRATHQRCKNRCLMGHQLLRHQRLRRRQGGGLSISPHGRHCLTTLRPPPGFSDHPILPWREKCPGPSSSSSGGTTTQAPPHQGPTRTAPRETATSSSHEVFVFSSGGTSAQTSQGRAESSPTQTLPHRGAQTSAGESVTQPPYGATSFFPGRTTQRPQRATRSSPRGRATQPLPHLAAQTSPGENGNPDLNLSSEVFDSQVHPNIAWLKAYAECCSQGLLPRPHRDIFYFPTASFLQGIEPLLGGASFLKTNFNVGQPWDYKKLAETYQDLPFSALSDKYRGIAPDFDVSSPALDWVKVKLEFFEQQRESDYLHSSLNLCKREKKRTKRIRHRLACIETKGEDDTEEGQRMRTLFGDVHKVPPCMARFEKRRYRKERRAQKAAAGASHQTQEDLANDGDTETTIFGDFFEPRTGLWWW</sequence>
<proteinExistence type="predicted"/>
<dbReference type="EMBL" id="CP090032">
    <property type="protein sequence ID" value="UPK92752.1"/>
    <property type="molecule type" value="Genomic_DNA"/>
</dbReference>
<evidence type="ECO:0000313" key="2">
    <source>
        <dbReference type="Proteomes" id="UP000830768"/>
    </source>
</evidence>
<dbReference type="Proteomes" id="UP000830768">
    <property type="component" value="Chromosome 3"/>
</dbReference>
<evidence type="ECO:0000313" key="1">
    <source>
        <dbReference type="EMBL" id="UPK92752.1"/>
    </source>
</evidence>
<name>A0ACD3YV32_FUSSC</name>
<organism evidence="1 2">
    <name type="scientific">Fusarium solani subsp. cucurbitae</name>
    <name type="common">Neocosmosporum cucurbitae</name>
    <dbReference type="NCBI Taxonomy" id="2747967"/>
    <lineage>
        <taxon>Eukaryota</taxon>
        <taxon>Fungi</taxon>
        <taxon>Dikarya</taxon>
        <taxon>Ascomycota</taxon>
        <taxon>Pezizomycotina</taxon>
        <taxon>Sordariomycetes</taxon>
        <taxon>Hypocreomycetidae</taxon>
        <taxon>Hypocreales</taxon>
        <taxon>Nectriaceae</taxon>
        <taxon>Fusarium</taxon>
        <taxon>Fusarium solani species complex</taxon>
    </lineage>
</organism>
<reference evidence="1" key="1">
    <citation type="submission" date="2021-11" db="EMBL/GenBank/DDBJ databases">
        <title>Fusarium solani-melongenae Genome sequencing and assembly.</title>
        <authorList>
            <person name="Xie S."/>
            <person name="Huang L."/>
            <person name="Zhang X."/>
        </authorList>
    </citation>
    <scope>NUCLEOTIDE SEQUENCE</scope>
    <source>
        <strain evidence="1">CRI 24-3</strain>
    </source>
</reference>
<keyword evidence="2" id="KW-1185">Reference proteome</keyword>
<gene>
    <name evidence="1" type="ORF">LCI18_003687</name>
</gene>
<protein>
    <submittedName>
        <fullName evidence="1">Uncharacterized protein</fullName>
    </submittedName>
</protein>
<accession>A0ACD3YV32</accession>